<protein>
    <submittedName>
        <fullName evidence="1">Uncharacterized protein</fullName>
    </submittedName>
</protein>
<accession>A0A015VVR8</accession>
<dbReference type="AlphaFoldDB" id="A0A015VVR8"/>
<name>A0A015VVR8_BACFG</name>
<evidence type="ECO:0000313" key="1">
    <source>
        <dbReference type="EMBL" id="EXY72325.1"/>
    </source>
</evidence>
<dbReference type="PATRIC" id="fig|1339315.3.peg.4561"/>
<comment type="caution">
    <text evidence="1">The sequence shown here is derived from an EMBL/GenBank/DDBJ whole genome shotgun (WGS) entry which is preliminary data.</text>
</comment>
<evidence type="ECO:0000313" key="2">
    <source>
        <dbReference type="Proteomes" id="UP000020529"/>
    </source>
</evidence>
<dbReference type="EMBL" id="JGCY01000408">
    <property type="protein sequence ID" value="EXY72325.1"/>
    <property type="molecule type" value="Genomic_DNA"/>
</dbReference>
<gene>
    <name evidence="1" type="ORF">M124_3931</name>
</gene>
<dbReference type="Proteomes" id="UP000020529">
    <property type="component" value="Unassembled WGS sequence"/>
</dbReference>
<reference evidence="1 2" key="1">
    <citation type="submission" date="2014-02" db="EMBL/GenBank/DDBJ databases">
        <authorList>
            <person name="Sears C."/>
            <person name="Carroll K."/>
            <person name="Sack B.R."/>
            <person name="Qadri F."/>
            <person name="Myers L.L."/>
            <person name="Chung G.-T."/>
            <person name="Escheverria P."/>
            <person name="Fraser C.M."/>
            <person name="Sadzewicz L."/>
            <person name="Shefchek K.A."/>
            <person name="Tallon L."/>
            <person name="Das S.P."/>
            <person name="Daugherty S."/>
            <person name="Mongodin E.F."/>
        </authorList>
    </citation>
    <scope>NUCLEOTIDE SEQUENCE [LARGE SCALE GENOMIC DNA]</scope>
    <source>
        <strain evidence="2">3988T(B)14</strain>
    </source>
</reference>
<organism evidence="1 2">
    <name type="scientific">Bacteroides fragilis str. 3988T(B)14</name>
    <dbReference type="NCBI Taxonomy" id="1339315"/>
    <lineage>
        <taxon>Bacteria</taxon>
        <taxon>Pseudomonadati</taxon>
        <taxon>Bacteroidota</taxon>
        <taxon>Bacteroidia</taxon>
        <taxon>Bacteroidales</taxon>
        <taxon>Bacteroidaceae</taxon>
        <taxon>Bacteroides</taxon>
    </lineage>
</organism>
<proteinExistence type="predicted"/>
<sequence length="44" mass="4914">MKRGGIILSSPITTGTERFAFIPKIRTNKKTMPVNALLLHGYLK</sequence>